<name>A0ABN7WMW9_GIGMA</name>
<dbReference type="Proteomes" id="UP000789901">
    <property type="component" value="Unassembled WGS sequence"/>
</dbReference>
<comment type="caution">
    <text evidence="2">The sequence shown here is derived from an EMBL/GenBank/DDBJ whole genome shotgun (WGS) entry which is preliminary data.</text>
</comment>
<organism evidence="2 3">
    <name type="scientific">Gigaspora margarita</name>
    <dbReference type="NCBI Taxonomy" id="4874"/>
    <lineage>
        <taxon>Eukaryota</taxon>
        <taxon>Fungi</taxon>
        <taxon>Fungi incertae sedis</taxon>
        <taxon>Mucoromycota</taxon>
        <taxon>Glomeromycotina</taxon>
        <taxon>Glomeromycetes</taxon>
        <taxon>Diversisporales</taxon>
        <taxon>Gigasporaceae</taxon>
        <taxon>Gigaspora</taxon>
    </lineage>
</organism>
<reference evidence="2 3" key="1">
    <citation type="submission" date="2021-06" db="EMBL/GenBank/DDBJ databases">
        <authorList>
            <person name="Kallberg Y."/>
            <person name="Tangrot J."/>
            <person name="Rosling A."/>
        </authorList>
    </citation>
    <scope>NUCLEOTIDE SEQUENCE [LARGE SCALE GENOMIC DNA]</scope>
    <source>
        <strain evidence="2 3">120-4 pot B 10/14</strain>
    </source>
</reference>
<evidence type="ECO:0000313" key="2">
    <source>
        <dbReference type="EMBL" id="CAG8835883.1"/>
    </source>
</evidence>
<feature type="compositionally biased region" description="Polar residues" evidence="1">
    <location>
        <begin position="51"/>
        <end position="61"/>
    </location>
</feature>
<feature type="compositionally biased region" description="Basic and acidic residues" evidence="1">
    <location>
        <begin position="1"/>
        <end position="14"/>
    </location>
</feature>
<feature type="region of interest" description="Disordered" evidence="1">
    <location>
        <begin position="1"/>
        <end position="70"/>
    </location>
</feature>
<accession>A0ABN7WMW9</accession>
<evidence type="ECO:0000313" key="3">
    <source>
        <dbReference type="Proteomes" id="UP000789901"/>
    </source>
</evidence>
<feature type="non-terminal residue" evidence="2">
    <location>
        <position position="1"/>
    </location>
</feature>
<feature type="non-terminal residue" evidence="2">
    <location>
        <position position="70"/>
    </location>
</feature>
<sequence>TENENKDTENDTKKHQYQKNAPPINDDIDKPAKEKQIPVPLTIAISERTKAPTNNDITIPENNDPKARRP</sequence>
<evidence type="ECO:0000256" key="1">
    <source>
        <dbReference type="SAM" id="MobiDB-lite"/>
    </source>
</evidence>
<proteinExistence type="predicted"/>
<gene>
    <name evidence="2" type="ORF">GMARGA_LOCUS32776</name>
</gene>
<keyword evidence="3" id="KW-1185">Reference proteome</keyword>
<feature type="compositionally biased region" description="Basic and acidic residues" evidence="1">
    <location>
        <begin position="27"/>
        <end position="36"/>
    </location>
</feature>
<protein>
    <submittedName>
        <fullName evidence="2">45064_t:CDS:1</fullName>
    </submittedName>
</protein>
<dbReference type="EMBL" id="CAJVQB010052385">
    <property type="protein sequence ID" value="CAG8835883.1"/>
    <property type="molecule type" value="Genomic_DNA"/>
</dbReference>